<dbReference type="Pfam" id="PF00149">
    <property type="entry name" value="Metallophos"/>
    <property type="match status" value="1"/>
</dbReference>
<dbReference type="EMBL" id="JAPNKA010000001">
    <property type="protein sequence ID" value="MCY1082409.1"/>
    <property type="molecule type" value="Genomic_DNA"/>
</dbReference>
<reference evidence="3 4" key="1">
    <citation type="submission" date="2022-11" db="EMBL/GenBank/DDBJ databases">
        <title>Minimal conservation of predation-associated metabolite biosynthetic gene clusters underscores biosynthetic potential of Myxococcota including descriptions for ten novel species: Archangium lansinium sp. nov., Myxococcus landrumus sp. nov., Nannocystis bai.</title>
        <authorList>
            <person name="Ahearne A."/>
            <person name="Stevens C."/>
            <person name="Phillips K."/>
        </authorList>
    </citation>
    <scope>NUCLEOTIDE SEQUENCE [LARGE SCALE GENOMIC DNA]</scope>
    <source>
        <strain evidence="3 4">MIWBW</strain>
    </source>
</reference>
<dbReference type="RefSeq" id="WP_267540981.1">
    <property type="nucleotide sequence ID" value="NZ_JAPNKA010000001.1"/>
</dbReference>
<dbReference type="SUPFAM" id="SSF56300">
    <property type="entry name" value="Metallo-dependent phosphatases"/>
    <property type="match status" value="1"/>
</dbReference>
<comment type="caution">
    <text evidence="3">The sequence shown here is derived from an EMBL/GenBank/DDBJ whole genome shotgun (WGS) entry which is preliminary data.</text>
</comment>
<dbReference type="InterPro" id="IPR004843">
    <property type="entry name" value="Calcineurin-like_PHP"/>
</dbReference>
<evidence type="ECO:0000313" key="3">
    <source>
        <dbReference type="EMBL" id="MCY1082409.1"/>
    </source>
</evidence>
<accession>A0ABT4AL30</accession>
<dbReference type="Gene3D" id="3.60.21.10">
    <property type="match status" value="1"/>
</dbReference>
<name>A0ABT4AL30_9BACT</name>
<gene>
    <name evidence="3" type="ORF">OV287_48985</name>
</gene>
<proteinExistence type="predicted"/>
<evidence type="ECO:0000259" key="2">
    <source>
        <dbReference type="Pfam" id="PF00149"/>
    </source>
</evidence>
<organism evidence="3 4">
    <name type="scientific">Archangium lansingense</name>
    <dbReference type="NCBI Taxonomy" id="2995310"/>
    <lineage>
        <taxon>Bacteria</taxon>
        <taxon>Pseudomonadati</taxon>
        <taxon>Myxococcota</taxon>
        <taxon>Myxococcia</taxon>
        <taxon>Myxococcales</taxon>
        <taxon>Cystobacterineae</taxon>
        <taxon>Archangiaceae</taxon>
        <taxon>Archangium</taxon>
    </lineage>
</organism>
<protein>
    <submittedName>
        <fullName evidence="3">Metallophosphoesterase</fullName>
    </submittedName>
</protein>
<evidence type="ECO:0000256" key="1">
    <source>
        <dbReference type="SAM" id="MobiDB-lite"/>
    </source>
</evidence>
<feature type="domain" description="Calcineurin-like phosphoesterase" evidence="2">
    <location>
        <begin position="34"/>
        <end position="167"/>
    </location>
</feature>
<dbReference type="Proteomes" id="UP001207654">
    <property type="component" value="Unassembled WGS sequence"/>
</dbReference>
<keyword evidence="4" id="KW-1185">Reference proteome</keyword>
<sequence length="392" mass="43186">MSSQRLQSALARAAEAIRSGPHSTPPDGQHRTRRLVIGDPQAEFTRFLAILDRHGLLGPEGWLLPEVQLISVGDHFDWGRPTEREEVASSALKLVAWMAAHPADQAVLLLGNHDLGRVGELAGFTDARFAAAQAEADGIYRGEDTDEARERDFLTRYPELPNVELAARDFGNFREVQRDWVAYLLRNGRFRVAFAAAEHLLVLHAGVTREDLHTVGLPESQQAHAPMVADALERALATAVAQWKEGPFSIPGLYQPGSASYGEGRGIFYHRPSLRPEDAAQRAATPRRRFDPHRLPPGLTQVVGHTRDKRSRELLAQPREGTRDGVLRYLVTDGTTLHYRHGAPPPAGPDEAVLVFTDGGMRESPLEAYELFDLDARASARPLGNTLQGEQG</sequence>
<feature type="region of interest" description="Disordered" evidence="1">
    <location>
        <begin position="12"/>
        <end position="32"/>
    </location>
</feature>
<dbReference type="InterPro" id="IPR029052">
    <property type="entry name" value="Metallo-depent_PP-like"/>
</dbReference>
<evidence type="ECO:0000313" key="4">
    <source>
        <dbReference type="Proteomes" id="UP001207654"/>
    </source>
</evidence>